<dbReference type="InterPro" id="IPR027417">
    <property type="entry name" value="P-loop_NTPase"/>
</dbReference>
<protein>
    <submittedName>
        <fullName evidence="1">Uncharacterized protein</fullName>
    </submittedName>
</protein>
<dbReference type="SUPFAM" id="SSF52540">
    <property type="entry name" value="P-loop containing nucleoside triphosphate hydrolases"/>
    <property type="match status" value="2"/>
</dbReference>
<dbReference type="EMBL" id="OUUW01000007">
    <property type="protein sequence ID" value="SPP83240.1"/>
    <property type="molecule type" value="Genomic_DNA"/>
</dbReference>
<accession>A0A3B0K5E8</accession>
<dbReference type="AlphaFoldDB" id="A0A3B0K5E8"/>
<sequence length="359" mass="41193">MYMNNAFNQIGLQVQNQDRALGQMAEELSRDRKFRSVALMGPPGVGKTMTATALIKNFPWPENVRTYSWNSKESGKDDVSKFRKLREFMHDLSGCGMNLHIIDDLNVDNPEIVPIYNDMMLRRESEGTKDKGTASETVFVVYIFNLKSKDLENQLKYLQKLSPHTKSNQDRALGQMAEELSRDRKFRSVALMGPPGVGKTMTATALIKNFPWPENVRTYSWNSKESGKDDVSKFRKLREFMHDLSGCGMNLHIIDDLNVDNPEIVPIYNDMMLRRESEGTKDKGTASETVFVVYIFNLKSKDLENQLKYLQKLSPHTKSVAFRSFEPKDLKSCLENELKAANYKLSEEARRHPTDSIKR</sequence>
<reference evidence="2" key="1">
    <citation type="submission" date="2018-01" db="EMBL/GenBank/DDBJ databases">
        <authorList>
            <person name="Alioto T."/>
            <person name="Alioto T."/>
        </authorList>
    </citation>
    <scope>NUCLEOTIDE SEQUENCE [LARGE SCALE GENOMIC DNA]</scope>
</reference>
<evidence type="ECO:0000313" key="1">
    <source>
        <dbReference type="EMBL" id="SPP83240.1"/>
    </source>
</evidence>
<dbReference type="OrthoDB" id="8191652at2759"/>
<keyword evidence="2" id="KW-1185">Reference proteome</keyword>
<gene>
    <name evidence="1" type="ORF">DGUA_6G018068</name>
</gene>
<dbReference type="Proteomes" id="UP000268350">
    <property type="component" value="Unassembled WGS sequence"/>
</dbReference>
<name>A0A3B0K5E8_DROGU</name>
<organism evidence="1 2">
    <name type="scientific">Drosophila guanche</name>
    <name type="common">Fruit fly</name>
    <dbReference type="NCBI Taxonomy" id="7266"/>
    <lineage>
        <taxon>Eukaryota</taxon>
        <taxon>Metazoa</taxon>
        <taxon>Ecdysozoa</taxon>
        <taxon>Arthropoda</taxon>
        <taxon>Hexapoda</taxon>
        <taxon>Insecta</taxon>
        <taxon>Pterygota</taxon>
        <taxon>Neoptera</taxon>
        <taxon>Endopterygota</taxon>
        <taxon>Diptera</taxon>
        <taxon>Brachycera</taxon>
        <taxon>Muscomorpha</taxon>
        <taxon>Ephydroidea</taxon>
        <taxon>Drosophilidae</taxon>
        <taxon>Drosophila</taxon>
        <taxon>Sophophora</taxon>
    </lineage>
</organism>
<proteinExistence type="predicted"/>
<evidence type="ECO:0000313" key="2">
    <source>
        <dbReference type="Proteomes" id="UP000268350"/>
    </source>
</evidence>
<dbReference type="Gene3D" id="3.40.50.300">
    <property type="entry name" value="P-loop containing nucleotide triphosphate hydrolases"/>
    <property type="match status" value="2"/>
</dbReference>